<proteinExistence type="predicted"/>
<protein>
    <submittedName>
        <fullName evidence="1">Uncharacterized protein</fullName>
    </submittedName>
</protein>
<dbReference type="EMBL" id="KE356560">
    <property type="protein sequence ID" value="ERG91623.1"/>
    <property type="molecule type" value="Genomic_DNA"/>
</dbReference>
<dbReference type="HOGENOM" id="CLU_2447618_0_0_2"/>
<gene>
    <name evidence="1" type="ORF">J07HQW1_01657</name>
</gene>
<evidence type="ECO:0000313" key="1">
    <source>
        <dbReference type="EMBL" id="ERG91623.1"/>
    </source>
</evidence>
<reference evidence="1 2" key="1">
    <citation type="journal article" date="2013" name="PLoS ONE">
        <title>Assembly-driven community genomics of a hypersaline microbial ecosystem.</title>
        <authorList>
            <person name="Podell S."/>
            <person name="Ugalde J.A."/>
            <person name="Narasingarao P."/>
            <person name="Banfield J.F."/>
            <person name="Heidelberg K.B."/>
            <person name="Allen E.E."/>
        </authorList>
    </citation>
    <scope>NUCLEOTIDE SEQUENCE [LARGE SCALE GENOMIC DNA]</scope>
    <source>
        <strain evidence="2">J07HQW1</strain>
    </source>
</reference>
<accession>U1N5C5</accession>
<organism evidence="1 2">
    <name type="scientific">Haloquadratum walsbyi J07HQW1</name>
    <dbReference type="NCBI Taxonomy" id="1238424"/>
    <lineage>
        <taxon>Archaea</taxon>
        <taxon>Methanobacteriati</taxon>
        <taxon>Methanobacteriota</taxon>
        <taxon>Stenosarchaea group</taxon>
        <taxon>Halobacteria</taxon>
        <taxon>Halobacteriales</taxon>
        <taxon>Haloferacaceae</taxon>
        <taxon>Haloquadratum</taxon>
    </lineage>
</organism>
<dbReference type="AlphaFoldDB" id="U1N5C5"/>
<sequence length="89" mass="10445">MRPLRVKLNISEKDHHTAAREAFEEISTIHDDQAIFQINRTQYINQDTWGFKITYRTKSGFIQSVCADAIEQVMWQVAPNSFDRRLTSE</sequence>
<evidence type="ECO:0000313" key="2">
    <source>
        <dbReference type="Proteomes" id="UP000030649"/>
    </source>
</evidence>
<dbReference type="Proteomes" id="UP000030649">
    <property type="component" value="Unassembled WGS sequence"/>
</dbReference>
<name>U1N5C5_9EURY</name>